<feature type="region of interest" description="Disordered" evidence="8">
    <location>
        <begin position="42"/>
        <end position="63"/>
    </location>
</feature>
<evidence type="ECO:0000256" key="6">
    <source>
        <dbReference type="ARBA" id="ARBA00023180"/>
    </source>
</evidence>
<keyword evidence="10" id="KW-1185">Reference proteome</keyword>
<evidence type="ECO:0000256" key="7">
    <source>
        <dbReference type="RuleBase" id="RU361156"/>
    </source>
</evidence>
<dbReference type="EMBL" id="KZ613472">
    <property type="protein sequence ID" value="PMD24651.1"/>
    <property type="molecule type" value="Genomic_DNA"/>
</dbReference>
<dbReference type="Gene3D" id="1.10.287.410">
    <property type="match status" value="1"/>
</dbReference>
<keyword evidence="4 7" id="KW-0732">Signal</keyword>
<gene>
    <name evidence="9" type="ORF">NA56DRAFT_669127</name>
</gene>
<dbReference type="GO" id="GO:0006508">
    <property type="term" value="P:proteolysis"/>
    <property type="evidence" value="ECO:0007669"/>
    <property type="project" value="UniProtKB-KW"/>
</dbReference>
<sequence length="492" mass="54638">MIKTILPALVGTLAIHLTPSFAAQTPLTEPTFDGFGGNPSIRTLTHESHPDHSLTIQAHGPKNPTINSDAPSLSYICPGATSGYTGYLNHGDKHFYFAYFESRSKPTEDPLVLWLNGGPGCSSMTGLFMELGPCTVNEDGESARENPNSWISAANVFFLDQPIGVGFSYHTNDSFHGGEGGTFAASEDIYAFMRLWYKAFPDSRSLPFSIAGESYGGHYIPIFADHINEMNKIVTLDEQVPLESVLIGNGIFSDTKQASSYYDIPCTNVTGIGPLLDSKACERMAGAVGRCEYLMEACHAYPDPLICGASSQYCSDELEIPYFKSGRNYYDISRPCEGYLCYPIMNSITKFLRKDKVREAFGVNKRAPDFVGCSNKVGREFQKVNDYIIDTRPFVAALLHSGIRVLIYVGTYDWICNFVGNERVFGSLEWKGLPDFRYQQENNKQVWSGGLWWESGPLRYARVNGAGHMVPWDKPVEALAMFKAWLDKKELS</sequence>
<dbReference type="PROSITE" id="PS00131">
    <property type="entry name" value="CARBOXYPEPT_SER_SER"/>
    <property type="match status" value="1"/>
</dbReference>
<dbReference type="GO" id="GO:0000324">
    <property type="term" value="C:fungal-type vacuole"/>
    <property type="evidence" value="ECO:0007669"/>
    <property type="project" value="TreeGrafter"/>
</dbReference>
<dbReference type="SUPFAM" id="SSF53474">
    <property type="entry name" value="alpha/beta-Hydrolases"/>
    <property type="match status" value="1"/>
</dbReference>
<keyword evidence="6" id="KW-0325">Glycoprotein</keyword>
<keyword evidence="2 7" id="KW-0121">Carboxypeptidase</keyword>
<dbReference type="Pfam" id="PF00450">
    <property type="entry name" value="Peptidase_S10"/>
    <property type="match status" value="1"/>
</dbReference>
<evidence type="ECO:0000256" key="5">
    <source>
        <dbReference type="ARBA" id="ARBA00022801"/>
    </source>
</evidence>
<evidence type="ECO:0000256" key="3">
    <source>
        <dbReference type="ARBA" id="ARBA00022670"/>
    </source>
</evidence>
<dbReference type="STRING" id="1745343.A0A2J6QEF9"/>
<dbReference type="InterPro" id="IPR001563">
    <property type="entry name" value="Peptidase_S10"/>
</dbReference>
<protein>
    <recommendedName>
        <fullName evidence="7">Carboxypeptidase</fullName>
        <ecNumber evidence="7">3.4.16.-</ecNumber>
    </recommendedName>
</protein>
<evidence type="ECO:0000313" key="10">
    <source>
        <dbReference type="Proteomes" id="UP000235672"/>
    </source>
</evidence>
<organism evidence="9 10">
    <name type="scientific">Hyaloscypha hepaticicola</name>
    <dbReference type="NCBI Taxonomy" id="2082293"/>
    <lineage>
        <taxon>Eukaryota</taxon>
        <taxon>Fungi</taxon>
        <taxon>Dikarya</taxon>
        <taxon>Ascomycota</taxon>
        <taxon>Pezizomycotina</taxon>
        <taxon>Leotiomycetes</taxon>
        <taxon>Helotiales</taxon>
        <taxon>Hyaloscyphaceae</taxon>
        <taxon>Hyaloscypha</taxon>
    </lineage>
</organism>
<reference evidence="9 10" key="1">
    <citation type="submission" date="2016-05" db="EMBL/GenBank/DDBJ databases">
        <title>A degradative enzymes factory behind the ericoid mycorrhizal symbiosis.</title>
        <authorList>
            <consortium name="DOE Joint Genome Institute"/>
            <person name="Martino E."/>
            <person name="Morin E."/>
            <person name="Grelet G."/>
            <person name="Kuo A."/>
            <person name="Kohler A."/>
            <person name="Daghino S."/>
            <person name="Barry K."/>
            <person name="Choi C."/>
            <person name="Cichocki N."/>
            <person name="Clum A."/>
            <person name="Copeland A."/>
            <person name="Hainaut M."/>
            <person name="Haridas S."/>
            <person name="Labutti K."/>
            <person name="Lindquist E."/>
            <person name="Lipzen A."/>
            <person name="Khouja H.-R."/>
            <person name="Murat C."/>
            <person name="Ohm R."/>
            <person name="Olson A."/>
            <person name="Spatafora J."/>
            <person name="Veneault-Fourrey C."/>
            <person name="Henrissat B."/>
            <person name="Grigoriev I."/>
            <person name="Martin F."/>
            <person name="Perotto S."/>
        </authorList>
    </citation>
    <scope>NUCLEOTIDE SEQUENCE [LARGE SCALE GENOMIC DNA]</scope>
    <source>
        <strain evidence="9 10">UAMH 7357</strain>
    </source>
</reference>
<proteinExistence type="inferred from homology"/>
<dbReference type="PRINTS" id="PR00724">
    <property type="entry name" value="CRBOXYPTASEC"/>
</dbReference>
<evidence type="ECO:0000256" key="4">
    <source>
        <dbReference type="ARBA" id="ARBA00022729"/>
    </source>
</evidence>
<evidence type="ECO:0000256" key="2">
    <source>
        <dbReference type="ARBA" id="ARBA00022645"/>
    </source>
</evidence>
<accession>A0A2J6QEF9</accession>
<dbReference type="PANTHER" id="PTHR11802">
    <property type="entry name" value="SERINE PROTEASE FAMILY S10 SERINE CARBOXYPEPTIDASE"/>
    <property type="match status" value="1"/>
</dbReference>
<dbReference type="AlphaFoldDB" id="A0A2J6QEF9"/>
<dbReference type="EC" id="3.4.16.-" evidence="7"/>
<evidence type="ECO:0000256" key="8">
    <source>
        <dbReference type="SAM" id="MobiDB-lite"/>
    </source>
</evidence>
<comment type="similarity">
    <text evidence="1 7">Belongs to the peptidase S10 family.</text>
</comment>
<dbReference type="InterPro" id="IPR018202">
    <property type="entry name" value="Ser_caboxypep_ser_AS"/>
</dbReference>
<feature type="chain" id="PRO_5014208157" description="Carboxypeptidase" evidence="7">
    <location>
        <begin position="23"/>
        <end position="492"/>
    </location>
</feature>
<dbReference type="InterPro" id="IPR029058">
    <property type="entry name" value="AB_hydrolase_fold"/>
</dbReference>
<keyword evidence="3 7" id="KW-0645">Protease</keyword>
<dbReference type="PROSITE" id="PS00560">
    <property type="entry name" value="CARBOXYPEPT_SER_HIS"/>
    <property type="match status" value="1"/>
</dbReference>
<keyword evidence="5 7" id="KW-0378">Hydrolase</keyword>
<dbReference type="OrthoDB" id="443318at2759"/>
<evidence type="ECO:0000313" key="9">
    <source>
        <dbReference type="EMBL" id="PMD24651.1"/>
    </source>
</evidence>
<name>A0A2J6QEF9_9HELO</name>
<dbReference type="GO" id="GO:0004185">
    <property type="term" value="F:serine-type carboxypeptidase activity"/>
    <property type="evidence" value="ECO:0007669"/>
    <property type="project" value="UniProtKB-UniRule"/>
</dbReference>
<dbReference type="Gene3D" id="3.40.50.1820">
    <property type="entry name" value="alpha/beta hydrolase"/>
    <property type="match status" value="1"/>
</dbReference>
<dbReference type="InterPro" id="IPR033124">
    <property type="entry name" value="Ser_caboxypep_his_AS"/>
</dbReference>
<feature type="signal peptide" evidence="7">
    <location>
        <begin position="1"/>
        <end position="22"/>
    </location>
</feature>
<dbReference type="PANTHER" id="PTHR11802:SF113">
    <property type="entry name" value="SERINE CARBOXYPEPTIDASE CTSA-4.1"/>
    <property type="match status" value="1"/>
</dbReference>
<evidence type="ECO:0000256" key="1">
    <source>
        <dbReference type="ARBA" id="ARBA00009431"/>
    </source>
</evidence>
<dbReference type="Proteomes" id="UP000235672">
    <property type="component" value="Unassembled WGS sequence"/>
</dbReference>